<dbReference type="AlphaFoldDB" id="A0A259W0E0"/>
<sequence length="206" mass="22231">MMKKITSPLLCASLVTAVLFPPVVCAQEGAASETPRSDKHYIGLLATALEHRSIGISKEDGWGQAGTLVIGGHLNDLIHAEIRLGGGYKDAEISRGDLSLAIDYFGSWYMGLHYPIGELGNVYAQAGFTHVSGEATLDNPDADANGQFRDYVGDYPSSSFSFSWLAGIDFELLDSTYLVLEGGKLFKDTDTSANAFQFSSGIRFEF</sequence>
<evidence type="ECO:0000313" key="5">
    <source>
        <dbReference type="EMBL" id="TVT35004.1"/>
    </source>
</evidence>
<name>A0A259W0E0_9GAMM</name>
<dbReference type="SUPFAM" id="SSF56925">
    <property type="entry name" value="OMPA-like"/>
    <property type="match status" value="1"/>
</dbReference>
<gene>
    <name evidence="4" type="ORF">B9Q17_17340</name>
    <name evidence="5" type="ORF">FHK81_04405</name>
</gene>
<keyword evidence="1 2" id="KW-0732">Signal</keyword>
<accession>A0A259W0E0</accession>
<evidence type="ECO:0000313" key="4">
    <source>
        <dbReference type="EMBL" id="OZC36004.1"/>
    </source>
</evidence>
<reference evidence="4 6" key="1">
    <citation type="submission" date="2017-06" db="EMBL/GenBank/DDBJ databases">
        <title>Draft genome sequence of the halophilic bacterium Marinobacter vinifirmus FB1.</title>
        <authorList>
            <person name="Stepanov V.G."/>
            <person name="Roberts D.J."/>
            <person name="Fox G.E."/>
        </authorList>
    </citation>
    <scope>NUCLEOTIDE SEQUENCE [LARGE SCALE GENOMIC DNA]</scope>
    <source>
        <strain evidence="4 6">FB1</strain>
    </source>
</reference>
<protein>
    <submittedName>
        <fullName evidence="5">Porin family protein</fullName>
    </submittedName>
</protein>
<feature type="signal peptide" evidence="2">
    <location>
        <begin position="1"/>
        <end position="26"/>
    </location>
</feature>
<evidence type="ECO:0000256" key="1">
    <source>
        <dbReference type="ARBA" id="ARBA00022729"/>
    </source>
</evidence>
<dbReference type="Pfam" id="PF13505">
    <property type="entry name" value="OMP_b-brl"/>
    <property type="match status" value="1"/>
</dbReference>
<keyword evidence="6" id="KW-1185">Reference proteome</keyword>
<evidence type="ECO:0000313" key="6">
    <source>
        <dbReference type="Proteomes" id="UP000216984"/>
    </source>
</evidence>
<dbReference type="InterPro" id="IPR011250">
    <property type="entry name" value="OMP/PagP_B-barrel"/>
</dbReference>
<feature type="domain" description="Outer membrane protein beta-barrel" evidence="3">
    <location>
        <begin position="22"/>
        <end position="204"/>
    </location>
</feature>
<feature type="chain" id="PRO_5044571616" evidence="2">
    <location>
        <begin position="27"/>
        <end position="206"/>
    </location>
</feature>
<comment type="caution">
    <text evidence="5">The sequence shown here is derived from an EMBL/GenBank/DDBJ whole genome shotgun (WGS) entry which is preliminary data.</text>
</comment>
<dbReference type="InterPro" id="IPR027385">
    <property type="entry name" value="Beta-barrel_OMP"/>
</dbReference>
<dbReference type="EMBL" id="VMRX01000010">
    <property type="protein sequence ID" value="TVT35004.1"/>
    <property type="molecule type" value="Genomic_DNA"/>
</dbReference>
<evidence type="ECO:0000256" key="2">
    <source>
        <dbReference type="SAM" id="SignalP"/>
    </source>
</evidence>
<evidence type="ECO:0000259" key="3">
    <source>
        <dbReference type="Pfam" id="PF13505"/>
    </source>
</evidence>
<dbReference type="EMBL" id="NEFY01000006">
    <property type="protein sequence ID" value="OZC36004.1"/>
    <property type="molecule type" value="Genomic_DNA"/>
</dbReference>
<dbReference type="Proteomes" id="UP000319142">
    <property type="component" value="Unassembled WGS sequence"/>
</dbReference>
<evidence type="ECO:0000313" key="7">
    <source>
        <dbReference type="Proteomes" id="UP000319142"/>
    </source>
</evidence>
<dbReference type="Proteomes" id="UP000216984">
    <property type="component" value="Unassembled WGS sequence"/>
</dbReference>
<organism evidence="5 7">
    <name type="scientific">Marinobacter vinifirmus</name>
    <dbReference type="NCBI Taxonomy" id="355591"/>
    <lineage>
        <taxon>Bacteria</taxon>
        <taxon>Pseudomonadati</taxon>
        <taxon>Pseudomonadota</taxon>
        <taxon>Gammaproteobacteria</taxon>
        <taxon>Pseudomonadales</taxon>
        <taxon>Marinobacteraceae</taxon>
        <taxon>Marinobacter</taxon>
    </lineage>
</organism>
<proteinExistence type="predicted"/>
<reference evidence="5 7" key="2">
    <citation type="submission" date="2019-07" db="EMBL/GenBank/DDBJ databases">
        <title>The pathways for chlorine oxyanion respiration interact through the shared metabolite chlorate.</title>
        <authorList>
            <person name="Barnum T.P."/>
            <person name="Cheng Y."/>
            <person name="Hill K.A."/>
            <person name="Lucas L.N."/>
            <person name="Carlson H.K."/>
            <person name="Coates J.D."/>
        </authorList>
    </citation>
    <scope>NUCLEOTIDE SEQUENCE [LARGE SCALE GENOMIC DNA]</scope>
    <source>
        <strain evidence="5">UCB</strain>
    </source>
</reference>